<organism evidence="4 5">
    <name type="scientific">Pseudogracilibacillus auburnensis</name>
    <dbReference type="NCBI Taxonomy" id="1494959"/>
    <lineage>
        <taxon>Bacteria</taxon>
        <taxon>Bacillati</taxon>
        <taxon>Bacillota</taxon>
        <taxon>Bacilli</taxon>
        <taxon>Bacillales</taxon>
        <taxon>Bacillaceae</taxon>
        <taxon>Pseudogracilibacillus</taxon>
    </lineage>
</organism>
<evidence type="ECO:0000313" key="5">
    <source>
        <dbReference type="Proteomes" id="UP000247978"/>
    </source>
</evidence>
<dbReference type="Proteomes" id="UP000247978">
    <property type="component" value="Unassembled WGS sequence"/>
</dbReference>
<keyword evidence="3" id="KW-0812">Transmembrane</keyword>
<evidence type="ECO:0000256" key="2">
    <source>
        <dbReference type="ARBA" id="ARBA00023287"/>
    </source>
</evidence>
<dbReference type="InterPro" id="IPR045584">
    <property type="entry name" value="Pilin-like"/>
</dbReference>
<reference evidence="4 5" key="1">
    <citation type="submission" date="2018-05" db="EMBL/GenBank/DDBJ databases">
        <title>Genomic Encyclopedia of Type Strains, Phase IV (KMG-IV): sequencing the most valuable type-strain genomes for metagenomic binning, comparative biology and taxonomic classification.</title>
        <authorList>
            <person name="Goeker M."/>
        </authorList>
    </citation>
    <scope>NUCLEOTIDE SEQUENCE [LARGE SCALE GENOMIC DNA]</scope>
    <source>
        <strain evidence="4 5">DSM 28556</strain>
    </source>
</reference>
<dbReference type="OrthoDB" id="2454081at2"/>
<dbReference type="NCBIfam" id="TIGR02532">
    <property type="entry name" value="IV_pilin_GFxxxE"/>
    <property type="match status" value="1"/>
</dbReference>
<protein>
    <submittedName>
        <fullName evidence="4">Type IV pilus assembly protein PilA</fullName>
    </submittedName>
</protein>
<evidence type="ECO:0000256" key="1">
    <source>
        <dbReference type="ARBA" id="ARBA00004241"/>
    </source>
</evidence>
<dbReference type="PROSITE" id="PS00409">
    <property type="entry name" value="PROKAR_NTER_METHYL"/>
    <property type="match status" value="1"/>
</dbReference>
<comment type="caution">
    <text evidence="4">The sequence shown here is derived from an EMBL/GenBank/DDBJ whole genome shotgun (WGS) entry which is preliminary data.</text>
</comment>
<dbReference type="GO" id="GO:0030420">
    <property type="term" value="P:establishment of competence for transformation"/>
    <property type="evidence" value="ECO:0007669"/>
    <property type="project" value="UniProtKB-KW"/>
</dbReference>
<keyword evidence="3" id="KW-1133">Transmembrane helix</keyword>
<dbReference type="SUPFAM" id="SSF54523">
    <property type="entry name" value="Pili subunits"/>
    <property type="match status" value="1"/>
</dbReference>
<gene>
    <name evidence="4" type="ORF">DFR56_11186</name>
</gene>
<evidence type="ECO:0000256" key="3">
    <source>
        <dbReference type="SAM" id="Phobius"/>
    </source>
</evidence>
<keyword evidence="5" id="KW-1185">Reference proteome</keyword>
<dbReference type="GO" id="GO:0009986">
    <property type="term" value="C:cell surface"/>
    <property type="evidence" value="ECO:0007669"/>
    <property type="project" value="UniProtKB-SubCell"/>
</dbReference>
<comment type="subcellular location">
    <subcellularLocation>
        <location evidence="1">Cell surface</location>
    </subcellularLocation>
</comment>
<dbReference type="AlphaFoldDB" id="A0A2V3VXB3"/>
<dbReference type="Pfam" id="PF07963">
    <property type="entry name" value="N_methyl"/>
    <property type="match status" value="1"/>
</dbReference>
<dbReference type="EMBL" id="QJJQ01000011">
    <property type="protein sequence ID" value="PXW85318.1"/>
    <property type="molecule type" value="Genomic_DNA"/>
</dbReference>
<feature type="transmembrane region" description="Helical" evidence="3">
    <location>
        <begin position="20"/>
        <end position="39"/>
    </location>
</feature>
<keyword evidence="2" id="KW-0178">Competence</keyword>
<evidence type="ECO:0000313" key="4">
    <source>
        <dbReference type="EMBL" id="PXW85318.1"/>
    </source>
</evidence>
<name>A0A2V3VXB3_9BACI</name>
<dbReference type="Gene3D" id="3.30.700.10">
    <property type="entry name" value="Glycoprotein, Type 4 Pilin"/>
    <property type="match status" value="1"/>
</dbReference>
<sequence>MMKKLMKKFKNERGLTLVELLAVIVILAIIGTIAFVMIGKVTENAKKDTHVANAQQLIASAKLYDSTVKPLSEQDNKVDGQDLYKEELIDILIDPWIKEPYDEPQGTVTVKDGVYSVTLNPNSDGGDCKIEDKDEKDLIKDGRKICDGSDGEDS</sequence>
<accession>A0A2V3VXB3</accession>
<proteinExistence type="predicted"/>
<dbReference type="InterPro" id="IPR012902">
    <property type="entry name" value="N_methyl_site"/>
</dbReference>
<keyword evidence="3" id="KW-0472">Membrane</keyword>